<accession>A0A921DQA5</accession>
<reference evidence="2" key="1">
    <citation type="journal article" date="2021" name="PeerJ">
        <title>Extensive microbial diversity within the chicken gut microbiome revealed by metagenomics and culture.</title>
        <authorList>
            <person name="Gilroy R."/>
            <person name="Ravi A."/>
            <person name="Getino M."/>
            <person name="Pursley I."/>
            <person name="Horton D.L."/>
            <person name="Alikhan N.F."/>
            <person name="Baker D."/>
            <person name="Gharbi K."/>
            <person name="Hall N."/>
            <person name="Watson M."/>
            <person name="Adriaenssens E.M."/>
            <person name="Foster-Nyarko E."/>
            <person name="Jarju S."/>
            <person name="Secka A."/>
            <person name="Antonio M."/>
            <person name="Oren A."/>
            <person name="Chaudhuri R.R."/>
            <person name="La Ragione R."/>
            <person name="Hildebrand F."/>
            <person name="Pallen M.J."/>
        </authorList>
    </citation>
    <scope>NUCLEOTIDE SEQUENCE</scope>
    <source>
        <strain evidence="2">ChiGjej2B2-19336</strain>
    </source>
</reference>
<feature type="non-terminal residue" evidence="2">
    <location>
        <position position="1"/>
    </location>
</feature>
<proteinExistence type="predicted"/>
<comment type="caution">
    <text evidence="2">The sequence shown here is derived from an EMBL/GenBank/DDBJ whole genome shotgun (WGS) entry which is preliminary data.</text>
</comment>
<evidence type="ECO:0000313" key="2">
    <source>
        <dbReference type="EMBL" id="HJD96229.1"/>
    </source>
</evidence>
<dbReference type="RefSeq" id="WP_304120415.1">
    <property type="nucleotide sequence ID" value="NZ_DYZA01000022.1"/>
</dbReference>
<keyword evidence="1" id="KW-0175">Coiled coil</keyword>
<dbReference type="AlphaFoldDB" id="A0A921DQA5"/>
<name>A0A921DQA5_9BACT</name>
<evidence type="ECO:0000313" key="3">
    <source>
        <dbReference type="Proteomes" id="UP000698963"/>
    </source>
</evidence>
<dbReference type="EMBL" id="DYZA01000022">
    <property type="protein sequence ID" value="HJD96229.1"/>
    <property type="molecule type" value="Genomic_DNA"/>
</dbReference>
<evidence type="ECO:0000256" key="1">
    <source>
        <dbReference type="SAM" id="Coils"/>
    </source>
</evidence>
<gene>
    <name evidence="2" type="ORF">K8W16_01095</name>
</gene>
<dbReference type="Proteomes" id="UP000698963">
    <property type="component" value="Unassembled WGS sequence"/>
</dbReference>
<feature type="coiled-coil region" evidence="1">
    <location>
        <begin position="38"/>
        <end position="75"/>
    </location>
</feature>
<organism evidence="2 3">
    <name type="scientific">Mailhella massiliensis</name>
    <dbReference type="NCBI Taxonomy" id="1903261"/>
    <lineage>
        <taxon>Bacteria</taxon>
        <taxon>Pseudomonadati</taxon>
        <taxon>Thermodesulfobacteriota</taxon>
        <taxon>Desulfovibrionia</taxon>
        <taxon>Desulfovibrionales</taxon>
        <taxon>Desulfovibrionaceae</taxon>
        <taxon>Mailhella</taxon>
    </lineage>
</organism>
<sequence>SMSQVNNSTSLSAILDTIDLGPTGSVQMMFAKLQLAQSEICKSQAESYMNQIEQIQAEQEECAKMIEQARELQNNAKNGTGDCPWDKNASMMPQEMADYFKERGLSYDTTGNDLANNPDEWDYNLKSLTNYQEQIGNKTQTLMVYLQDFIGQYNSYLQGANTQIANANQTLTNLARGQ</sequence>
<protein>
    <submittedName>
        <fullName evidence="2">Uncharacterized protein</fullName>
    </submittedName>
</protein>
<reference evidence="2" key="2">
    <citation type="submission" date="2021-09" db="EMBL/GenBank/DDBJ databases">
        <authorList>
            <person name="Gilroy R."/>
        </authorList>
    </citation>
    <scope>NUCLEOTIDE SEQUENCE</scope>
    <source>
        <strain evidence="2">ChiGjej2B2-19336</strain>
    </source>
</reference>